<dbReference type="PROSITE" id="PS00599">
    <property type="entry name" value="AA_TRANSFER_CLASS_2"/>
    <property type="match status" value="1"/>
</dbReference>
<evidence type="ECO:0000256" key="2">
    <source>
        <dbReference type="ARBA" id="ARBA00022679"/>
    </source>
</evidence>
<dbReference type="InterPro" id="IPR015424">
    <property type="entry name" value="PyrdxlP-dep_Trfase"/>
</dbReference>
<reference evidence="5" key="1">
    <citation type="journal article" date="2014" name="Front. Microbiol.">
        <title>High frequency of phylogenetically diverse reductive dehalogenase-homologous genes in deep subseafloor sedimentary metagenomes.</title>
        <authorList>
            <person name="Kawai M."/>
            <person name="Futagami T."/>
            <person name="Toyoda A."/>
            <person name="Takaki Y."/>
            <person name="Nishi S."/>
            <person name="Hori S."/>
            <person name="Arai W."/>
            <person name="Tsubouchi T."/>
            <person name="Morono Y."/>
            <person name="Uchiyama I."/>
            <person name="Ito T."/>
            <person name="Fujiyama A."/>
            <person name="Inagaki F."/>
            <person name="Takami H."/>
        </authorList>
    </citation>
    <scope>NUCLEOTIDE SEQUENCE</scope>
    <source>
        <strain evidence="5">Expedition CK06-06</strain>
    </source>
</reference>
<keyword evidence="3" id="KW-0663">Pyridoxal phosphate</keyword>
<name>X0WQ05_9ZZZZ</name>
<dbReference type="PANTHER" id="PTHR13693">
    <property type="entry name" value="CLASS II AMINOTRANSFERASE/8-AMINO-7-OXONONANOATE SYNTHASE"/>
    <property type="match status" value="1"/>
</dbReference>
<feature type="domain" description="Aminotransferase class I/classII large" evidence="4">
    <location>
        <begin position="3"/>
        <end position="240"/>
    </location>
</feature>
<dbReference type="InterPro" id="IPR001917">
    <property type="entry name" value="Aminotrans_II_pyridoxalP_BS"/>
</dbReference>
<comment type="caution">
    <text evidence="5">The sequence shown here is derived from an EMBL/GenBank/DDBJ whole genome shotgun (WGS) entry which is preliminary data.</text>
</comment>
<gene>
    <name evidence="5" type="ORF">S01H1_73959</name>
</gene>
<dbReference type="GO" id="GO:0016740">
    <property type="term" value="F:transferase activity"/>
    <property type="evidence" value="ECO:0007669"/>
    <property type="project" value="UniProtKB-KW"/>
</dbReference>
<dbReference type="GO" id="GO:0030170">
    <property type="term" value="F:pyridoxal phosphate binding"/>
    <property type="evidence" value="ECO:0007669"/>
    <property type="project" value="InterPro"/>
</dbReference>
<dbReference type="InterPro" id="IPR050087">
    <property type="entry name" value="AON_synthase_class-II"/>
</dbReference>
<accession>X0WQ05</accession>
<dbReference type="Gene3D" id="3.90.1150.10">
    <property type="entry name" value="Aspartate Aminotransferase, domain 1"/>
    <property type="match status" value="1"/>
</dbReference>
<dbReference type="InterPro" id="IPR015422">
    <property type="entry name" value="PyrdxlP-dep_Trfase_small"/>
</dbReference>
<feature type="non-terminal residue" evidence="5">
    <location>
        <position position="1"/>
    </location>
</feature>
<organism evidence="5">
    <name type="scientific">marine sediment metagenome</name>
    <dbReference type="NCBI Taxonomy" id="412755"/>
    <lineage>
        <taxon>unclassified sequences</taxon>
        <taxon>metagenomes</taxon>
        <taxon>ecological metagenomes</taxon>
    </lineage>
</organism>
<dbReference type="AlphaFoldDB" id="X0WQ05"/>
<protein>
    <recommendedName>
        <fullName evidence="4">Aminotransferase class I/classII large domain-containing protein</fullName>
    </recommendedName>
</protein>
<proteinExistence type="predicted"/>
<dbReference type="EMBL" id="BARS01049444">
    <property type="protein sequence ID" value="GAG33044.1"/>
    <property type="molecule type" value="Genomic_DNA"/>
</dbReference>
<feature type="non-terminal residue" evidence="5">
    <location>
        <position position="241"/>
    </location>
</feature>
<dbReference type="PANTHER" id="PTHR13693:SF3">
    <property type="entry name" value="LD36009P"/>
    <property type="match status" value="1"/>
</dbReference>
<dbReference type="InterPro" id="IPR004839">
    <property type="entry name" value="Aminotransferase_I/II_large"/>
</dbReference>
<keyword evidence="2" id="KW-0808">Transferase</keyword>
<dbReference type="Gene3D" id="3.40.640.10">
    <property type="entry name" value="Type I PLP-dependent aspartate aminotransferase-like (Major domain)"/>
    <property type="match status" value="1"/>
</dbReference>
<dbReference type="InterPro" id="IPR015421">
    <property type="entry name" value="PyrdxlP-dep_Trfase_major"/>
</dbReference>
<sequence length="241" mass="26052">CGSRFLNGTLDIHIELEKKLAEFMKKEAALAFSTGFQTNQGIISTLIGKGDSVITDKLVHASIIDACRLTYGHVHRFKHNDMADLEKTLSSLDKDAGKMVVVDGVFSMEGDLVNLPKVVELSKKYSAKIMVDDAHGIGVMGKSGRGTSEHFGVENEVDLVMGTFSKSIASLGGFVAGDAKVISYIKHFARALIFSASITPASVATAIATVDIIQTEPERREKLWNITKKMKSGLQALGYNT</sequence>
<dbReference type="Pfam" id="PF00155">
    <property type="entry name" value="Aminotran_1_2"/>
    <property type="match status" value="1"/>
</dbReference>
<evidence type="ECO:0000259" key="4">
    <source>
        <dbReference type="Pfam" id="PF00155"/>
    </source>
</evidence>
<evidence type="ECO:0000256" key="3">
    <source>
        <dbReference type="ARBA" id="ARBA00022898"/>
    </source>
</evidence>
<dbReference type="SUPFAM" id="SSF53383">
    <property type="entry name" value="PLP-dependent transferases"/>
    <property type="match status" value="1"/>
</dbReference>
<evidence type="ECO:0000313" key="5">
    <source>
        <dbReference type="EMBL" id="GAG33044.1"/>
    </source>
</evidence>
<evidence type="ECO:0000256" key="1">
    <source>
        <dbReference type="ARBA" id="ARBA00001933"/>
    </source>
</evidence>
<comment type="cofactor">
    <cofactor evidence="1">
        <name>pyridoxal 5'-phosphate</name>
        <dbReference type="ChEBI" id="CHEBI:597326"/>
    </cofactor>
</comment>